<feature type="region of interest" description="Disordered" evidence="1">
    <location>
        <begin position="1517"/>
        <end position="1625"/>
    </location>
</feature>
<feature type="compositionally biased region" description="Polar residues" evidence="1">
    <location>
        <begin position="861"/>
        <end position="875"/>
    </location>
</feature>
<feature type="compositionally biased region" description="Polar residues" evidence="1">
    <location>
        <begin position="351"/>
        <end position="360"/>
    </location>
</feature>
<name>A0ABM1EUS7_PRICU</name>
<feature type="compositionally biased region" description="Basic residues" evidence="1">
    <location>
        <begin position="1197"/>
        <end position="1208"/>
    </location>
</feature>
<keyword evidence="2" id="KW-1185">Reference proteome</keyword>
<feature type="region of interest" description="Disordered" evidence="1">
    <location>
        <begin position="80"/>
        <end position="110"/>
    </location>
</feature>
<evidence type="ECO:0000313" key="2">
    <source>
        <dbReference type="Proteomes" id="UP000695022"/>
    </source>
</evidence>
<dbReference type="InterPro" id="IPR018465">
    <property type="entry name" value="Scm3/HJURP"/>
</dbReference>
<feature type="compositionally biased region" description="Basic residues" evidence="1">
    <location>
        <begin position="1427"/>
        <end position="1437"/>
    </location>
</feature>
<feature type="compositionally biased region" description="Low complexity" evidence="1">
    <location>
        <begin position="364"/>
        <end position="379"/>
    </location>
</feature>
<dbReference type="Gene3D" id="1.10.20.10">
    <property type="entry name" value="Histone, subunit A"/>
    <property type="match status" value="1"/>
</dbReference>
<feature type="compositionally biased region" description="Polar residues" evidence="1">
    <location>
        <begin position="1602"/>
        <end position="1611"/>
    </location>
</feature>
<evidence type="ECO:0000313" key="3">
    <source>
        <dbReference type="RefSeq" id="XP_014675948.1"/>
    </source>
</evidence>
<feature type="compositionally biased region" description="Polar residues" evidence="1">
    <location>
        <begin position="1438"/>
        <end position="1449"/>
    </location>
</feature>
<accession>A0ABM1EUS7</accession>
<feature type="compositionally biased region" description="Polar residues" evidence="1">
    <location>
        <begin position="81"/>
        <end position="94"/>
    </location>
</feature>
<dbReference type="GeneID" id="106815929"/>
<dbReference type="InterPro" id="IPR009072">
    <property type="entry name" value="Histone-fold"/>
</dbReference>
<feature type="compositionally biased region" description="Acidic residues" evidence="1">
    <location>
        <begin position="148"/>
        <end position="172"/>
    </location>
</feature>
<feature type="compositionally biased region" description="Basic and acidic residues" evidence="1">
    <location>
        <begin position="1080"/>
        <end position="1089"/>
    </location>
</feature>
<dbReference type="Proteomes" id="UP000695022">
    <property type="component" value="Unplaced"/>
</dbReference>
<dbReference type="RefSeq" id="XP_014675948.1">
    <property type="nucleotide sequence ID" value="XM_014820462.1"/>
</dbReference>
<organism evidence="2 3">
    <name type="scientific">Priapulus caudatus</name>
    <name type="common">Priapulid worm</name>
    <dbReference type="NCBI Taxonomy" id="37621"/>
    <lineage>
        <taxon>Eukaryota</taxon>
        <taxon>Metazoa</taxon>
        <taxon>Ecdysozoa</taxon>
        <taxon>Scalidophora</taxon>
        <taxon>Priapulida</taxon>
        <taxon>Priapulimorpha</taxon>
        <taxon>Priapulimorphida</taxon>
        <taxon>Priapulidae</taxon>
        <taxon>Priapulus</taxon>
    </lineage>
</organism>
<feature type="compositionally biased region" description="Polar residues" evidence="1">
    <location>
        <begin position="249"/>
        <end position="267"/>
    </location>
</feature>
<feature type="region of interest" description="Disordered" evidence="1">
    <location>
        <begin position="249"/>
        <end position="269"/>
    </location>
</feature>
<sequence length="1756" mass="195648">MSSLEEQRHQSRLRLERNFAHIIEKYGQHDNSSDVIDLDSLSIIRDRGQLSKQPSPKIFGYSRLAATSCLDSSDLGPALLPTSNSNDSDTTILQDNAGDDEISAQSPNKDLSKVYDSAVEAIKNDILSHNFESAPFSYDYGRRNSSSDSDDEENRSEEDSNYGEMSEYDSDDASNQSSVYIPKIWKGNVDSSSRVTRQSLSESGCFSALEENSEDIIPNSIVETRSQVKHTPLIARLFPNLCLSSHDSAKNDANSSGAKSPSCQSHGNDVKTVNKRLEFQESSDSEIFGMTFTLPTVVMPTGHFNHASSHFDGLACENVHSVASVRMSNDGKACADNLACCPTRLSTPAKSTSKNRFTNKIESRLSPYSPTSLTTTPNPNDKPMTDVSVDSLSRHTSSTKCDNTDCATHNCKSHSSNCISLSKTPSTCKERTRKIVRTPYRGTPRFSTEEILAIFQSPEPLVIPGIPHASPMPRKINTNALGVPPARIADEIKEMITLSRATDKQDDSKTQQSYDPNKKIVRLLPSRKASTGLVAEEVGNNDDDSRISASSCSDRELADSLETVLAKSCKYLQSDAHVQKSTDLKRISCINSDRLAAIVHDSDIARISSPPKRRCLSPNAQCTQLGETREWACSTWHLKSQIGQLSYLEPMHENLTNRAENKNGNEGQDNLIYHPKDSPSTGKVLILTNDSKRTEESHSCHSPVLPYKISRSQPFEQPTEIKPEMVASNIDGVRSCLHGEGIVEQQKNFVVSCTDKNGASKVSVRRNNTEVCRAHATDVLRPNFPHLSSKLSVMVPASVPVPGLPSTHQLIELPSRVKLQSVPTQYNELRDDVNMYATPTATRQMKENPSPAVQHSPKVITGQSRSTSSTPAKVVNSTMPDISVSIIESSTVCDSEDSDVTFKVIDWSADLMEEKPKSTRKHALTSVECAVSNSQKSSRQRDTKITDKMSKSRAHCINQCYRETSVQHASQMTGKAEQRKCKDRYQNATKSVLNIESSTRDTRKHLSDKRHQKVVQWLVSTPEQKSSWHRASYSHVEMSVSPDSSVDSRKPSLGTSPPSTPLDSTYLQRQPVQATVSPRYSREQEEPHIVQHNTRSADSPAPWRSAAVQTVINVGLHAATEKVNSAPIFLKRLLPTNLRSVRRRWHTTTSKQQASDSSEDDEFYIFMPRKHRALYMTRGSSTSSDHLSGDSLASTKPTRRRQPIRRAKQCNDISSSEYDGSCQSVSRSHLRRNVSQSGKCKVEPASILGSISRQRISATSDSDNVVDVSTKENSSFQMLHYPKRKNLKSCSSVGTPSNASTFESCTIGLRKPVICIPRVNPNEKLKGVLSGKHQNNRPIYQKEMSVELHSSDTDNELCLMPKWNHRRYMKTGRNSENRCQDLAREQSSSGENNLALKSDQQVTVTCDTSTFRSKTLSRDDTENRFMQKFHRLVRKPRTTTSDSDNSGCSNEDDTQVSHDSSSGVSSLDQAGAYRSDPCAISTMAAPYQQSKMEGNTVAISPVKLLRCPKWAEYHNRRSVEEKDRTAVRRQRDDEKPSSSGSERIEQGKKHRSLVKMPQRDPEHSYSRQIDRGEDTSSRKTPKRELHSPSSRKMEHRDIHLLNTKQIESQFLRTRRTDQGEKPNCLVKTPQREPQLISRRIDQERKDTSLVNRQKLWRDLPRRRQRNHGGEEVSLVNTRPSGSYLSCSKQAKGGEKDIGIVGRQSHTPNSATEHQHRMGHGIGNMAPRVSFMDSSCEGPGNCSKAFCFACSTSLIVL</sequence>
<feature type="region of interest" description="Disordered" evidence="1">
    <location>
        <begin position="138"/>
        <end position="174"/>
    </location>
</feature>
<feature type="region of interest" description="Disordered" evidence="1">
    <location>
        <begin position="351"/>
        <end position="389"/>
    </location>
</feature>
<protein>
    <submittedName>
        <fullName evidence="3">Uncharacterized protein LOC106815929</fullName>
    </submittedName>
</protein>
<gene>
    <name evidence="3" type="primary">LOC106815929</name>
</gene>
<feature type="compositionally biased region" description="Basic and acidic residues" evidence="1">
    <location>
        <begin position="1517"/>
        <end position="1547"/>
    </location>
</feature>
<feature type="region of interest" description="Disordered" evidence="1">
    <location>
        <begin position="1427"/>
        <end position="1470"/>
    </location>
</feature>
<proteinExistence type="predicted"/>
<evidence type="ECO:0000256" key="1">
    <source>
        <dbReference type="SAM" id="MobiDB-lite"/>
    </source>
</evidence>
<feature type="compositionally biased region" description="Low complexity" evidence="1">
    <location>
        <begin position="1051"/>
        <end position="1067"/>
    </location>
</feature>
<feature type="region of interest" description="Disordered" evidence="1">
    <location>
        <begin position="844"/>
        <end position="875"/>
    </location>
</feature>
<feature type="region of interest" description="Disordered" evidence="1">
    <location>
        <begin position="1039"/>
        <end position="1101"/>
    </location>
</feature>
<feature type="region of interest" description="Disordered" evidence="1">
    <location>
        <begin position="1178"/>
        <end position="1224"/>
    </location>
</feature>
<feature type="compositionally biased region" description="Polar residues" evidence="1">
    <location>
        <begin position="1068"/>
        <end position="1078"/>
    </location>
</feature>
<feature type="compositionally biased region" description="Basic and acidic residues" evidence="1">
    <location>
        <begin position="1557"/>
        <end position="1599"/>
    </location>
</feature>
<feature type="compositionally biased region" description="Polar residues" evidence="1">
    <location>
        <begin position="1211"/>
        <end position="1224"/>
    </location>
</feature>
<dbReference type="Pfam" id="PF10384">
    <property type="entry name" value="Scm3"/>
    <property type="match status" value="1"/>
</dbReference>
<feature type="compositionally biased region" description="Low complexity" evidence="1">
    <location>
        <begin position="1179"/>
        <end position="1192"/>
    </location>
</feature>
<reference evidence="3" key="1">
    <citation type="submission" date="2025-08" db="UniProtKB">
        <authorList>
            <consortium name="RefSeq"/>
        </authorList>
    </citation>
    <scope>IDENTIFICATION</scope>
</reference>
<feature type="compositionally biased region" description="Low complexity" evidence="1">
    <location>
        <begin position="1457"/>
        <end position="1466"/>
    </location>
</feature>